<gene>
    <name evidence="1" type="ORF">C1704_04425</name>
</gene>
<dbReference type="EMBL" id="PSNX01000003">
    <property type="protein sequence ID" value="PPE67411.1"/>
    <property type="molecule type" value="Genomic_DNA"/>
</dbReference>
<keyword evidence="2" id="KW-1185">Reference proteome</keyword>
<sequence>MLVGCAHAPVDPWTGERLAIDPSQPPNGAQMMQLFLSQGDVPLRGSGCMSSEALDARLTLRDRLAQVLGDALDHPEHHRAVLKGACKADQVEAPDGRVIDAWACSLNMVQEDITEGFVANAFVRGHFTKDRWRLVPGSLLCL</sequence>
<evidence type="ECO:0000313" key="2">
    <source>
        <dbReference type="Proteomes" id="UP000238605"/>
    </source>
</evidence>
<dbReference type="AlphaFoldDB" id="A0A2S5SXE0"/>
<dbReference type="OrthoDB" id="8911528at2"/>
<comment type="caution">
    <text evidence="1">The sequence shown here is derived from an EMBL/GenBank/DDBJ whole genome shotgun (WGS) entry which is preliminary data.</text>
</comment>
<protein>
    <submittedName>
        <fullName evidence="1">Uncharacterized protein</fullName>
    </submittedName>
</protein>
<accession>A0A2S5SXE0</accession>
<organism evidence="1 2">
    <name type="scientific">Caldimonas caldifontis</name>
    <dbReference type="NCBI Taxonomy" id="1452508"/>
    <lineage>
        <taxon>Bacteria</taxon>
        <taxon>Pseudomonadati</taxon>
        <taxon>Pseudomonadota</taxon>
        <taxon>Betaproteobacteria</taxon>
        <taxon>Burkholderiales</taxon>
        <taxon>Sphaerotilaceae</taxon>
        <taxon>Caldimonas</taxon>
    </lineage>
</organism>
<reference evidence="1 2" key="1">
    <citation type="submission" date="2018-02" db="EMBL/GenBank/DDBJ databases">
        <title>Reclassifiation of [Polyangium] brachysporum DSM 7029 as Guopingzhaonella breviflexa gen. nov., sp. nov., a member of the family Comamonadaceae.</title>
        <authorList>
            <person name="Tang B."/>
        </authorList>
    </citation>
    <scope>NUCLEOTIDE SEQUENCE [LARGE SCALE GENOMIC DNA]</scope>
    <source>
        <strain evidence="1 2">BCRC 80649</strain>
    </source>
</reference>
<proteinExistence type="predicted"/>
<name>A0A2S5SXE0_9BURK</name>
<evidence type="ECO:0000313" key="1">
    <source>
        <dbReference type="EMBL" id="PPE67411.1"/>
    </source>
</evidence>
<dbReference type="Proteomes" id="UP000238605">
    <property type="component" value="Unassembled WGS sequence"/>
</dbReference>